<evidence type="ECO:0000313" key="1">
    <source>
        <dbReference type="EMBL" id="KAA3503809.1"/>
    </source>
</evidence>
<gene>
    <name evidence="1" type="ORF">DXM27_00325</name>
</gene>
<accession>A0AA88F7A3</accession>
<dbReference type="AlphaFoldDB" id="A0AA88F7A3"/>
<evidence type="ECO:0000313" key="2">
    <source>
        <dbReference type="Proteomes" id="UP000473658"/>
    </source>
</evidence>
<dbReference type="EMBL" id="QRFF01000001">
    <property type="protein sequence ID" value="KAA3503809.1"/>
    <property type="molecule type" value="Genomic_DNA"/>
</dbReference>
<proteinExistence type="predicted"/>
<dbReference type="Proteomes" id="UP000473658">
    <property type="component" value="Unassembled WGS sequence"/>
</dbReference>
<reference evidence="1 2" key="1">
    <citation type="submission" date="2018-08" db="EMBL/GenBank/DDBJ databases">
        <title>Crown Gall in kiwifruit.</title>
        <authorList>
            <person name="Visnovsky S.B."/>
            <person name="Pitman A.R."/>
        </authorList>
    </citation>
    <scope>NUCLEOTIDE SEQUENCE [LARGE SCALE GENOMIC DNA]</scope>
    <source>
        <strain evidence="1 2">SBV_302_78_2</strain>
    </source>
</reference>
<name>A0AA88F7A3_RHIRH</name>
<organism evidence="1 2">
    <name type="scientific">Rhizobium rhizogenes</name>
    <name type="common">Agrobacterium rhizogenes</name>
    <dbReference type="NCBI Taxonomy" id="359"/>
    <lineage>
        <taxon>Bacteria</taxon>
        <taxon>Pseudomonadati</taxon>
        <taxon>Pseudomonadota</taxon>
        <taxon>Alphaproteobacteria</taxon>
        <taxon>Hyphomicrobiales</taxon>
        <taxon>Rhizobiaceae</taxon>
        <taxon>Rhizobium/Agrobacterium group</taxon>
        <taxon>Rhizobium</taxon>
    </lineage>
</organism>
<protein>
    <submittedName>
        <fullName evidence="1">Uncharacterized protein</fullName>
    </submittedName>
</protein>
<sequence>MPFPVAGEGFFICRDGKLSLFNLLGDLDEILIQQSRARRIGTSWRHLFLLPEGEKSAAAG</sequence>
<comment type="caution">
    <text evidence="1">The sequence shown here is derived from an EMBL/GenBank/DDBJ whole genome shotgun (WGS) entry which is preliminary data.</text>
</comment>